<organism evidence="4 5">
    <name type="scientific">Cannabis sativa</name>
    <name type="common">Hemp</name>
    <name type="synonym">Marijuana</name>
    <dbReference type="NCBI Taxonomy" id="3483"/>
    <lineage>
        <taxon>Eukaryota</taxon>
        <taxon>Viridiplantae</taxon>
        <taxon>Streptophyta</taxon>
        <taxon>Embryophyta</taxon>
        <taxon>Tracheophyta</taxon>
        <taxon>Spermatophyta</taxon>
        <taxon>Magnoliopsida</taxon>
        <taxon>eudicotyledons</taxon>
        <taxon>Gunneridae</taxon>
        <taxon>Pentapetalae</taxon>
        <taxon>rosids</taxon>
        <taxon>fabids</taxon>
        <taxon>Rosales</taxon>
        <taxon>Cannabaceae</taxon>
        <taxon>Cannabis</taxon>
    </lineage>
</organism>
<dbReference type="EMBL" id="JAATIP010000036">
    <property type="protein sequence ID" value="KAF4388079.1"/>
    <property type="molecule type" value="Genomic_DNA"/>
</dbReference>
<protein>
    <recommendedName>
        <fullName evidence="3">DUF4283 domain-containing protein</fullName>
    </recommendedName>
</protein>
<proteinExistence type="predicted"/>
<name>A0A7J6H126_CANSA</name>
<feature type="chain" id="PRO_5029860055" description="DUF4283 domain-containing protein" evidence="2">
    <location>
        <begin position="19"/>
        <end position="738"/>
    </location>
</feature>
<dbReference type="PANTHER" id="PTHR31286:SF167">
    <property type="entry name" value="OS09G0268800 PROTEIN"/>
    <property type="match status" value="1"/>
</dbReference>
<feature type="region of interest" description="Disordered" evidence="1">
    <location>
        <begin position="386"/>
        <end position="427"/>
    </location>
</feature>
<feature type="signal peptide" evidence="2">
    <location>
        <begin position="1"/>
        <end position="18"/>
    </location>
</feature>
<accession>A0A7J6H126</accession>
<evidence type="ECO:0000256" key="2">
    <source>
        <dbReference type="SAM" id="SignalP"/>
    </source>
</evidence>
<evidence type="ECO:0000256" key="1">
    <source>
        <dbReference type="SAM" id="MobiDB-lite"/>
    </source>
</evidence>
<evidence type="ECO:0000313" key="5">
    <source>
        <dbReference type="Proteomes" id="UP000525078"/>
    </source>
</evidence>
<evidence type="ECO:0000313" key="4">
    <source>
        <dbReference type="EMBL" id="KAF4388079.1"/>
    </source>
</evidence>
<sequence>MINLRMIIVFMVMMMTDSAVNEIVQLTDKLGMDQEEDWEVNEEQVTEFGEKSLIGRIVSKQSMSLGLFRTIFTRMWKSVGDWKVKAMDDDTDHSYFGVSFHSRSDAKRILEKQPWLFNGGVLILEEWPQSGYWRDARLDKVSVWIKMRGFPLKALTVNNVKRLGSMAGDVEDIIWNNPQQIFLNGYVRVKIGFPVMDEIFVGRYIPVDGGKKWVQFKFDKLPLLCFKCGHLGHDQVGCDQSMAMEISATGSQVPKYRVWLRDEDPVPNCFVANDQAMARQRGDRSTELDETSVVEGARRKDLGRGEVLEEEVVTGVSRGAELFDHFHVNKSKGKMDLVTELGLGNRGDNTTKSPHGITRAQVEFSNGGLKDVGPSNLKKVMTEDNAKKHNQENVEKERGVRTREFAKGGGQSEVDDEGEGRKRKCGRNTVGSDNIDCDMEGGTAVEGVESGSFKPGCGVETRGMGQQNNGRRKRVSIKSKARGKAKVGGVHADAQFSELKEAPADGAILFTTGTAAPMEGDIVVDSEYEHELTWCNEHSNSRIMERLDRGLCTEEWLSQFDGADISLLDWWESNHRALVVDMPVRVDGAKCGKTKRKTRFHFEEAWCQEEECVEIVDRVWKDSSGRGRPALFRCKVNKCGKAFHGWNKKKKLGLNSEIEKTKKILHELTMQQQPEWDEEFVRAVFNPTDADLILRMPTSEWDIEDKVLWHYSKDGEYSVRSGYRMAAALQFTSNGLPY</sequence>
<dbReference type="InterPro" id="IPR025558">
    <property type="entry name" value="DUF4283"/>
</dbReference>
<dbReference type="PANTHER" id="PTHR31286">
    <property type="entry name" value="GLYCINE-RICH CELL WALL STRUCTURAL PROTEIN 1.8-LIKE"/>
    <property type="match status" value="1"/>
</dbReference>
<dbReference type="Pfam" id="PF14111">
    <property type="entry name" value="DUF4283"/>
    <property type="match status" value="1"/>
</dbReference>
<dbReference type="Proteomes" id="UP000525078">
    <property type="component" value="Unassembled WGS sequence"/>
</dbReference>
<reference evidence="4 5" key="1">
    <citation type="journal article" date="2020" name="bioRxiv">
        <title>Sequence and annotation of 42 cannabis genomes reveals extensive copy number variation in cannabinoid synthesis and pathogen resistance genes.</title>
        <authorList>
            <person name="Mckernan K.J."/>
            <person name="Helbert Y."/>
            <person name="Kane L.T."/>
            <person name="Ebling H."/>
            <person name="Zhang L."/>
            <person name="Liu B."/>
            <person name="Eaton Z."/>
            <person name="Mclaughlin S."/>
            <person name="Kingan S."/>
            <person name="Baybayan P."/>
            <person name="Concepcion G."/>
            <person name="Jordan M."/>
            <person name="Riva A."/>
            <person name="Barbazuk W."/>
            <person name="Harkins T."/>
        </authorList>
    </citation>
    <scope>NUCLEOTIDE SEQUENCE [LARGE SCALE GENOMIC DNA]</scope>
    <source>
        <strain evidence="5">cv. Jamaican Lion 4</strain>
        <tissue evidence="4">Leaf</tissue>
    </source>
</reference>
<keyword evidence="2" id="KW-0732">Signal</keyword>
<evidence type="ECO:0000259" key="3">
    <source>
        <dbReference type="Pfam" id="PF14111"/>
    </source>
</evidence>
<dbReference type="InterPro" id="IPR040256">
    <property type="entry name" value="At4g02000-like"/>
</dbReference>
<feature type="domain" description="DUF4283" evidence="3">
    <location>
        <begin position="50"/>
        <end position="129"/>
    </location>
</feature>
<gene>
    <name evidence="4" type="ORF">F8388_014762</name>
</gene>
<comment type="caution">
    <text evidence="4">The sequence shown here is derived from an EMBL/GenBank/DDBJ whole genome shotgun (WGS) entry which is preliminary data.</text>
</comment>
<feature type="compositionally biased region" description="Basic and acidic residues" evidence="1">
    <location>
        <begin position="386"/>
        <end position="406"/>
    </location>
</feature>
<dbReference type="AlphaFoldDB" id="A0A7J6H126"/>